<keyword evidence="2" id="KW-1185">Reference proteome</keyword>
<name>A0A132MUN7_9ACTN</name>
<sequence length="81" mass="8112">MSGKSRSPLPAFCGAPAGACEGAVAVSPDLNGDAAPAEARGSRGCSVVTLGSASRGARRIVAGRERGHPPGPYRTCYEVGR</sequence>
<dbReference type="PATRIC" id="fig|1469144.10.peg.2877"/>
<dbReference type="RefSeq" id="WP_066888224.1">
    <property type="nucleotide sequence ID" value="NZ_JYIJ01000018.1"/>
</dbReference>
<organism evidence="1 2">
    <name type="scientific">Carbonactinospora thermoautotrophica</name>
    <dbReference type="NCBI Taxonomy" id="1469144"/>
    <lineage>
        <taxon>Bacteria</taxon>
        <taxon>Bacillati</taxon>
        <taxon>Actinomycetota</taxon>
        <taxon>Actinomycetes</taxon>
        <taxon>Kitasatosporales</taxon>
        <taxon>Carbonactinosporaceae</taxon>
        <taxon>Carbonactinospora</taxon>
    </lineage>
</organism>
<dbReference type="EMBL" id="LAXD01000001">
    <property type="protein sequence ID" value="KWX01628.1"/>
    <property type="molecule type" value="Genomic_DNA"/>
</dbReference>
<accession>A0A132MUN7</accession>
<dbReference type="Proteomes" id="UP000070188">
    <property type="component" value="Unassembled WGS sequence"/>
</dbReference>
<protein>
    <submittedName>
        <fullName evidence="1">Uncharacterized protein</fullName>
    </submittedName>
</protein>
<proteinExistence type="predicted"/>
<evidence type="ECO:0000313" key="2">
    <source>
        <dbReference type="Proteomes" id="UP000070188"/>
    </source>
</evidence>
<comment type="caution">
    <text evidence="1">The sequence shown here is derived from an EMBL/GenBank/DDBJ whole genome shotgun (WGS) entry which is preliminary data.</text>
</comment>
<reference evidence="2" key="1">
    <citation type="submission" date="2015-04" db="EMBL/GenBank/DDBJ databases">
        <title>Physiological reanalysis, assessment of diazotrophy, and genome sequences of multiple isolates of Streptomyces thermoautotrophicus.</title>
        <authorList>
            <person name="MacKellar D.C."/>
            <person name="Lieber L."/>
            <person name="Norman J."/>
            <person name="Bolger A."/>
            <person name="Tobin C."/>
            <person name="Murray J.W."/>
            <person name="Chang R."/>
            <person name="Ford T."/>
            <person name="Nguyen P.Q."/>
            <person name="Woodward J."/>
            <person name="Permingeat H."/>
            <person name="Joshi N.S."/>
            <person name="Silver P.A."/>
            <person name="Usadel B."/>
            <person name="Rutherford A.W."/>
            <person name="Friesen M."/>
            <person name="Prell J."/>
        </authorList>
    </citation>
    <scope>NUCLEOTIDE SEQUENCE [LARGE SCALE GENOMIC DNA]</scope>
    <source>
        <strain evidence="2">H1</strain>
    </source>
</reference>
<gene>
    <name evidence="1" type="ORF">LI90_2660</name>
</gene>
<dbReference type="AlphaFoldDB" id="A0A132MUN7"/>
<dbReference type="STRING" id="1469144.LI90_2660"/>
<evidence type="ECO:0000313" key="1">
    <source>
        <dbReference type="EMBL" id="KWX01628.1"/>
    </source>
</evidence>